<keyword evidence="3" id="KW-1185">Reference proteome</keyword>
<dbReference type="AlphaFoldDB" id="A0A512BET8"/>
<dbReference type="OrthoDB" id="1204817at2"/>
<evidence type="ECO:0000259" key="1">
    <source>
        <dbReference type="Pfam" id="PF13448"/>
    </source>
</evidence>
<organism evidence="2 3">
    <name type="scientific">Segetibacter aerophilus</name>
    <dbReference type="NCBI Taxonomy" id="670293"/>
    <lineage>
        <taxon>Bacteria</taxon>
        <taxon>Pseudomonadati</taxon>
        <taxon>Bacteroidota</taxon>
        <taxon>Chitinophagia</taxon>
        <taxon>Chitinophagales</taxon>
        <taxon>Chitinophagaceae</taxon>
        <taxon>Segetibacter</taxon>
    </lineage>
</organism>
<dbReference type="Proteomes" id="UP000321513">
    <property type="component" value="Unassembled WGS sequence"/>
</dbReference>
<evidence type="ECO:0000313" key="3">
    <source>
        <dbReference type="Proteomes" id="UP000321513"/>
    </source>
</evidence>
<protein>
    <recommendedName>
        <fullName evidence="1">DUF4114 domain-containing protein</fullName>
    </recommendedName>
</protein>
<name>A0A512BET8_9BACT</name>
<dbReference type="RefSeq" id="WP_147204593.1">
    <property type="nucleotide sequence ID" value="NZ_BJYT01000011.1"/>
</dbReference>
<evidence type="ECO:0000313" key="2">
    <source>
        <dbReference type="EMBL" id="GEO10480.1"/>
    </source>
</evidence>
<dbReference type="PROSITE" id="PS51257">
    <property type="entry name" value="PROKAR_LIPOPROTEIN"/>
    <property type="match status" value="1"/>
</dbReference>
<gene>
    <name evidence="2" type="ORF">SAE01_29760</name>
</gene>
<sequence length="240" mass="25921">MKIILSAFTVLIIALSCKKPLTERVHFTSTSYQNLATFDNTGKPNNLEASDAISSNLLSFITTTLPENTNLATTNSDLLSSSAIGDIPILQRLDVSITFVSEGASKANAFAFYTYPTSSPPKGAKDIKTITYVFPNAGAGTTLQRGNKVKLGSFEPGISIGFVLIQGAWDANTKNLNNGAVHFCSNDVLNPEVDPRLKKHAVLINYPLENKVLIGFEDLDRTQGSDNDFNDLVIYATVTP</sequence>
<dbReference type="InterPro" id="IPR025193">
    <property type="entry name" value="DUF4114"/>
</dbReference>
<proteinExistence type="predicted"/>
<dbReference type="EMBL" id="BJYT01000011">
    <property type="protein sequence ID" value="GEO10480.1"/>
    <property type="molecule type" value="Genomic_DNA"/>
</dbReference>
<accession>A0A512BET8</accession>
<comment type="caution">
    <text evidence="2">The sequence shown here is derived from an EMBL/GenBank/DDBJ whole genome shotgun (WGS) entry which is preliminary data.</text>
</comment>
<reference evidence="2 3" key="1">
    <citation type="submission" date="2019-07" db="EMBL/GenBank/DDBJ databases">
        <title>Whole genome shotgun sequence of Segetibacter aerophilus NBRC 106135.</title>
        <authorList>
            <person name="Hosoyama A."/>
            <person name="Uohara A."/>
            <person name="Ohji S."/>
            <person name="Ichikawa N."/>
        </authorList>
    </citation>
    <scope>NUCLEOTIDE SEQUENCE [LARGE SCALE GENOMIC DNA]</scope>
    <source>
        <strain evidence="2 3">NBRC 106135</strain>
    </source>
</reference>
<feature type="domain" description="DUF4114" evidence="1">
    <location>
        <begin position="154"/>
        <end position="238"/>
    </location>
</feature>
<dbReference type="Pfam" id="PF13448">
    <property type="entry name" value="DUF4114"/>
    <property type="match status" value="1"/>
</dbReference>